<comment type="caution">
    <text evidence="1">The sequence shown here is derived from an EMBL/GenBank/DDBJ whole genome shotgun (WGS) entry which is preliminary data.</text>
</comment>
<dbReference type="Proteomes" id="UP000807353">
    <property type="component" value="Unassembled WGS sequence"/>
</dbReference>
<keyword evidence="2" id="KW-1185">Reference proteome</keyword>
<gene>
    <name evidence="1" type="ORF">BDZ94DRAFT_320527</name>
</gene>
<name>A0A9P6CD75_9AGAR</name>
<dbReference type="EMBL" id="MU150405">
    <property type="protein sequence ID" value="KAF9456728.1"/>
    <property type="molecule type" value="Genomic_DNA"/>
</dbReference>
<dbReference type="AlphaFoldDB" id="A0A9P6CD75"/>
<proteinExistence type="predicted"/>
<sequence>MIIFIQVDLTAWPLASRSKWESKSSPKCPGVLSHCAPPSQPLSRIHRLILASLTLATPRILFRSRSPRGQWSNYTDVDDFIRGAACAAKISISISYKPLPHSHLSNASNGKMGKNQLRAMEKALLMFDVGCWYTSFC</sequence>
<dbReference type="OrthoDB" id="278338at2759"/>
<evidence type="ECO:0000313" key="2">
    <source>
        <dbReference type="Proteomes" id="UP000807353"/>
    </source>
</evidence>
<accession>A0A9P6CD75</accession>
<protein>
    <submittedName>
        <fullName evidence="1">Uncharacterized protein</fullName>
    </submittedName>
</protein>
<reference evidence="1" key="1">
    <citation type="submission" date="2020-11" db="EMBL/GenBank/DDBJ databases">
        <authorList>
            <consortium name="DOE Joint Genome Institute"/>
            <person name="Ahrendt S."/>
            <person name="Riley R."/>
            <person name="Andreopoulos W."/>
            <person name="Labutti K."/>
            <person name="Pangilinan J."/>
            <person name="Ruiz-Duenas F.J."/>
            <person name="Barrasa J.M."/>
            <person name="Sanchez-Garcia M."/>
            <person name="Camarero S."/>
            <person name="Miyauchi S."/>
            <person name="Serrano A."/>
            <person name="Linde D."/>
            <person name="Babiker R."/>
            <person name="Drula E."/>
            <person name="Ayuso-Fernandez I."/>
            <person name="Pacheco R."/>
            <person name="Padilla G."/>
            <person name="Ferreira P."/>
            <person name="Barriuso J."/>
            <person name="Kellner H."/>
            <person name="Castanera R."/>
            <person name="Alfaro M."/>
            <person name="Ramirez L."/>
            <person name="Pisabarro A.G."/>
            <person name="Kuo A."/>
            <person name="Tritt A."/>
            <person name="Lipzen A."/>
            <person name="He G."/>
            <person name="Yan M."/>
            <person name="Ng V."/>
            <person name="Cullen D."/>
            <person name="Martin F."/>
            <person name="Rosso M.-N."/>
            <person name="Henrissat B."/>
            <person name="Hibbett D."/>
            <person name="Martinez A.T."/>
            <person name="Grigoriev I.V."/>
        </authorList>
    </citation>
    <scope>NUCLEOTIDE SEQUENCE</scope>
    <source>
        <strain evidence="1">CBS 247.69</strain>
    </source>
</reference>
<evidence type="ECO:0000313" key="1">
    <source>
        <dbReference type="EMBL" id="KAF9456728.1"/>
    </source>
</evidence>
<organism evidence="1 2">
    <name type="scientific">Collybia nuda</name>
    <dbReference type="NCBI Taxonomy" id="64659"/>
    <lineage>
        <taxon>Eukaryota</taxon>
        <taxon>Fungi</taxon>
        <taxon>Dikarya</taxon>
        <taxon>Basidiomycota</taxon>
        <taxon>Agaricomycotina</taxon>
        <taxon>Agaricomycetes</taxon>
        <taxon>Agaricomycetidae</taxon>
        <taxon>Agaricales</taxon>
        <taxon>Tricholomatineae</taxon>
        <taxon>Clitocybaceae</taxon>
        <taxon>Collybia</taxon>
    </lineage>
</organism>